<dbReference type="GO" id="GO:0008476">
    <property type="term" value="F:protein-tyrosine sulfotransferase activity"/>
    <property type="evidence" value="ECO:0007669"/>
    <property type="project" value="InterPro"/>
</dbReference>
<dbReference type="EMBL" id="CAACVJ010000704">
    <property type="protein sequence ID" value="VEP18900.1"/>
    <property type="molecule type" value="Genomic_DNA"/>
</dbReference>
<reference evidence="2 3" key="1">
    <citation type="submission" date="2019-01" db="EMBL/GenBank/DDBJ databases">
        <authorList>
            <person name="Brito A."/>
        </authorList>
    </citation>
    <scope>NUCLEOTIDE SEQUENCE [LARGE SCALE GENOMIC DNA]</scope>
    <source>
        <strain evidence="2">1</strain>
    </source>
</reference>
<evidence type="ECO:0000313" key="2">
    <source>
        <dbReference type="EMBL" id="VEP18900.1"/>
    </source>
</evidence>
<evidence type="ECO:0000313" key="3">
    <source>
        <dbReference type="Proteomes" id="UP000320055"/>
    </source>
</evidence>
<dbReference type="RefSeq" id="WP_144868467.1">
    <property type="nucleotide sequence ID" value="NZ_LR213852.1"/>
</dbReference>
<dbReference type="PANTHER" id="PTHR12788">
    <property type="entry name" value="PROTEIN-TYROSINE SULFOTRANSFERASE 2"/>
    <property type="match status" value="1"/>
</dbReference>
<dbReference type="AlphaFoldDB" id="A0A563W5I6"/>
<sequence length="281" mass="33020">MKNNSIKARVFLVGCPRSGTTLLQSMLAAHPKIISFPESKFFQRAINPDSFRSKFGLVSTRARANFNQFFADINRKEMQQLLPNKSPLIHQHSQAFIKALDLIAIQQNKSCWLEKTPAHLHRINYIEKLVNNAKFIHIIRNGIDVVSSLYSVSSQYPEIWNGAWNIDKCIQRWLNDIHISNLYSEQYNHSIVKYEALIENPQLELEKLCKFIEIYFDKQMICDRHTVTKDIIRKNEEWKSSVSKEIQNSKQKKFYNLFDANQRKYILNKISVTPNKYRIIL</sequence>
<dbReference type="OrthoDB" id="536969at2"/>
<keyword evidence="3" id="KW-1185">Reference proteome</keyword>
<organism evidence="2 3">
    <name type="scientific">Hyella patelloides LEGE 07179</name>
    <dbReference type="NCBI Taxonomy" id="945734"/>
    <lineage>
        <taxon>Bacteria</taxon>
        <taxon>Bacillati</taxon>
        <taxon>Cyanobacteriota</taxon>
        <taxon>Cyanophyceae</taxon>
        <taxon>Pleurocapsales</taxon>
        <taxon>Hyellaceae</taxon>
        <taxon>Hyella</taxon>
    </lineage>
</organism>
<dbReference type="InterPro" id="IPR027417">
    <property type="entry name" value="P-loop_NTPase"/>
</dbReference>
<gene>
    <name evidence="2" type="ORF">H1P_950016</name>
</gene>
<protein>
    <recommendedName>
        <fullName evidence="4">Sulfotransferase</fullName>
    </recommendedName>
</protein>
<name>A0A563W5I6_9CYAN</name>
<accession>A0A563W5I6</accession>
<evidence type="ECO:0000256" key="1">
    <source>
        <dbReference type="ARBA" id="ARBA00022679"/>
    </source>
</evidence>
<dbReference type="Pfam" id="PF13469">
    <property type="entry name" value="Sulfotransfer_3"/>
    <property type="match status" value="1"/>
</dbReference>
<dbReference type="InterPro" id="IPR026634">
    <property type="entry name" value="TPST-like"/>
</dbReference>
<evidence type="ECO:0008006" key="4">
    <source>
        <dbReference type="Google" id="ProtNLM"/>
    </source>
</evidence>
<keyword evidence="1" id="KW-0808">Transferase</keyword>
<proteinExistence type="predicted"/>
<dbReference type="Gene3D" id="3.40.50.300">
    <property type="entry name" value="P-loop containing nucleotide triphosphate hydrolases"/>
    <property type="match status" value="1"/>
</dbReference>
<dbReference type="PANTHER" id="PTHR12788:SF10">
    <property type="entry name" value="PROTEIN-TYROSINE SULFOTRANSFERASE"/>
    <property type="match status" value="1"/>
</dbReference>
<dbReference type="Proteomes" id="UP000320055">
    <property type="component" value="Unassembled WGS sequence"/>
</dbReference>
<dbReference type="SUPFAM" id="SSF52540">
    <property type="entry name" value="P-loop containing nucleoside triphosphate hydrolases"/>
    <property type="match status" value="1"/>
</dbReference>